<evidence type="ECO:0000256" key="4">
    <source>
        <dbReference type="ARBA" id="ARBA00022777"/>
    </source>
</evidence>
<dbReference type="EMBL" id="AP024849">
    <property type="protein sequence ID" value="BCZ45215.1"/>
    <property type="molecule type" value="Genomic_DNA"/>
</dbReference>
<keyword evidence="5" id="KW-0902">Two-component regulatory system</keyword>
<dbReference type="SUPFAM" id="SSF47384">
    <property type="entry name" value="Homodimeric domain of signal transducing histidine kinase"/>
    <property type="match status" value="1"/>
</dbReference>
<keyword evidence="9" id="KW-1185">Reference proteome</keyword>
<dbReference type="InterPro" id="IPR003661">
    <property type="entry name" value="HisK_dim/P_dom"/>
</dbReference>
<dbReference type="EC" id="2.7.13.3" evidence="2"/>
<dbReference type="InterPro" id="IPR005467">
    <property type="entry name" value="His_kinase_dom"/>
</dbReference>
<evidence type="ECO:0000259" key="7">
    <source>
        <dbReference type="PROSITE" id="PS50109"/>
    </source>
</evidence>
<keyword evidence="6" id="KW-1133">Transmembrane helix</keyword>
<protein>
    <recommendedName>
        <fullName evidence="2">histidine kinase</fullName>
        <ecNumber evidence="2">2.7.13.3</ecNumber>
    </recommendedName>
</protein>
<reference evidence="9" key="1">
    <citation type="submission" date="2021-07" db="EMBL/GenBank/DDBJ databases">
        <title>Complete genome sequencing of a Clostridium isolate.</title>
        <authorList>
            <person name="Ueki A."/>
            <person name="Tonouchi A."/>
        </authorList>
    </citation>
    <scope>NUCLEOTIDE SEQUENCE [LARGE SCALE GENOMIC DNA]</scope>
    <source>
        <strain evidence="9">C5S11</strain>
    </source>
</reference>
<feature type="transmembrane region" description="Helical" evidence="6">
    <location>
        <begin position="34"/>
        <end position="56"/>
    </location>
</feature>
<keyword evidence="3" id="KW-0597">Phosphoprotein</keyword>
<keyword evidence="6" id="KW-0472">Membrane</keyword>
<dbReference type="Gene3D" id="3.30.565.10">
    <property type="entry name" value="Histidine kinase-like ATPase, C-terminal domain"/>
    <property type="match status" value="1"/>
</dbReference>
<dbReference type="Pfam" id="PF02518">
    <property type="entry name" value="HATPase_c"/>
    <property type="match status" value="1"/>
</dbReference>
<name>A0ABM7T217_9CLOT</name>
<dbReference type="InterPro" id="IPR036890">
    <property type="entry name" value="HATPase_C_sf"/>
</dbReference>
<evidence type="ECO:0000313" key="8">
    <source>
        <dbReference type="EMBL" id="BCZ45215.1"/>
    </source>
</evidence>
<dbReference type="InterPro" id="IPR003594">
    <property type="entry name" value="HATPase_dom"/>
</dbReference>
<keyword evidence="6" id="KW-0812">Transmembrane</keyword>
<evidence type="ECO:0000256" key="1">
    <source>
        <dbReference type="ARBA" id="ARBA00000085"/>
    </source>
</evidence>
<dbReference type="PRINTS" id="PR00344">
    <property type="entry name" value="BCTRLSENSOR"/>
</dbReference>
<dbReference type="GO" id="GO:0016301">
    <property type="term" value="F:kinase activity"/>
    <property type="evidence" value="ECO:0007669"/>
    <property type="project" value="UniProtKB-KW"/>
</dbReference>
<comment type="catalytic activity">
    <reaction evidence="1">
        <text>ATP + protein L-histidine = ADP + protein N-phospho-L-histidine.</text>
        <dbReference type="EC" id="2.7.13.3"/>
    </reaction>
</comment>
<dbReference type="SUPFAM" id="SSF55874">
    <property type="entry name" value="ATPase domain of HSP90 chaperone/DNA topoisomerase II/histidine kinase"/>
    <property type="match status" value="1"/>
</dbReference>
<dbReference type="InterPro" id="IPR004358">
    <property type="entry name" value="Sig_transdc_His_kin-like_C"/>
</dbReference>
<dbReference type="SMART" id="SM00388">
    <property type="entry name" value="HisKA"/>
    <property type="match status" value="1"/>
</dbReference>
<dbReference type="Proteomes" id="UP000824633">
    <property type="component" value="Chromosome"/>
</dbReference>
<evidence type="ECO:0000256" key="5">
    <source>
        <dbReference type="ARBA" id="ARBA00023012"/>
    </source>
</evidence>
<dbReference type="InterPro" id="IPR036097">
    <property type="entry name" value="HisK_dim/P_sf"/>
</dbReference>
<feature type="transmembrane region" description="Helical" evidence="6">
    <location>
        <begin position="68"/>
        <end position="91"/>
    </location>
</feature>
<dbReference type="Pfam" id="PF00512">
    <property type="entry name" value="HisKA"/>
    <property type="match status" value="1"/>
</dbReference>
<feature type="transmembrane region" description="Helical" evidence="6">
    <location>
        <begin position="125"/>
        <end position="145"/>
    </location>
</feature>
<dbReference type="CDD" id="cd00082">
    <property type="entry name" value="HisKA"/>
    <property type="match status" value="1"/>
</dbReference>
<dbReference type="SMART" id="SM00387">
    <property type="entry name" value="HATPase_c"/>
    <property type="match status" value="1"/>
</dbReference>
<keyword evidence="4 8" id="KW-0418">Kinase</keyword>
<proteinExistence type="predicted"/>
<feature type="transmembrane region" description="Helical" evidence="6">
    <location>
        <begin position="194"/>
        <end position="215"/>
    </location>
</feature>
<evidence type="ECO:0000256" key="3">
    <source>
        <dbReference type="ARBA" id="ARBA00022553"/>
    </source>
</evidence>
<dbReference type="Gene3D" id="1.10.287.130">
    <property type="match status" value="1"/>
</dbReference>
<feature type="domain" description="Histidine kinase" evidence="7">
    <location>
        <begin position="412"/>
        <end position="631"/>
    </location>
</feature>
<organism evidence="8 9">
    <name type="scientific">Clostridium gelidum</name>
    <dbReference type="NCBI Taxonomy" id="704125"/>
    <lineage>
        <taxon>Bacteria</taxon>
        <taxon>Bacillati</taxon>
        <taxon>Bacillota</taxon>
        <taxon>Clostridia</taxon>
        <taxon>Eubacteriales</taxon>
        <taxon>Clostridiaceae</taxon>
        <taxon>Clostridium</taxon>
    </lineage>
</organism>
<evidence type="ECO:0000256" key="2">
    <source>
        <dbReference type="ARBA" id="ARBA00012438"/>
    </source>
</evidence>
<sequence length="662" mass="77135">MYKIKINKNDSRINIIIAAVLLIIYSILTKDFNIYLLLNSIITIAMIVVFIYVNIIRTKYIDKTFMKSFELAYLVSIIIIILNIIGFVYLFQHTSKIYFIFLFSIQSTFESCEIENFFKFKKSSFKSIIICISYSILLVMLFYVFKVNYTLYRSSFFIGTVALSVIISIGTCISTLENMVRNRKKFPIDEFRKIIFYMFSILLYYFGLLCLISGYKEIAEIIVFIKCITFYKFYNYIISKVLDNSLIKINDNIEIATKTKRELNSILKKRNSILNEVNVVLKKSQDKNNQLIDSIYGGVFLFYNDKLQYINKKTLVTLDIESDEAFGMELNEFIGKYFDITLEEIKDSGNYIPFAKMKHTKLDVEIFLSYIDEKSKILYVHDISEINENIKIKKVLEEYLQEEEIKKEFFSNISHELKTPINLIFAALQVNQIYVDESNIEGINRNRKIIKQNCLRLIRTINNFIDANKVSEGYMIPDYKIHNIVELVENISTASNKYIQLIENTLTFDADEEEIYVKCDKEMITRIILNILSNSVKYGKKGGNIDVNVGTDADNHVIIKVKNDGLKIDKKTIPYIFDKFTKLNKAFNRLKEGSGLGLFLTKALIELQGGNINIISNNSGNEFIITMPRVMIQSDCEFIHENWETNPLEEKIDVEFSDIYIE</sequence>
<accession>A0ABM7T217</accession>
<evidence type="ECO:0000313" key="9">
    <source>
        <dbReference type="Proteomes" id="UP000824633"/>
    </source>
</evidence>
<dbReference type="RefSeq" id="WP_224036833.1">
    <property type="nucleotide sequence ID" value="NZ_AP024849.1"/>
</dbReference>
<feature type="transmembrane region" description="Helical" evidence="6">
    <location>
        <begin position="12"/>
        <end position="28"/>
    </location>
</feature>
<dbReference type="PROSITE" id="PS50109">
    <property type="entry name" value="HIS_KIN"/>
    <property type="match status" value="1"/>
</dbReference>
<dbReference type="PANTHER" id="PTHR43547:SF2">
    <property type="entry name" value="HYBRID SIGNAL TRANSDUCTION HISTIDINE KINASE C"/>
    <property type="match status" value="1"/>
</dbReference>
<evidence type="ECO:0000256" key="6">
    <source>
        <dbReference type="SAM" id="Phobius"/>
    </source>
</evidence>
<gene>
    <name evidence="8" type="ORF">psyc5s11_12820</name>
</gene>
<keyword evidence="4 8" id="KW-0808">Transferase</keyword>
<dbReference type="PANTHER" id="PTHR43547">
    <property type="entry name" value="TWO-COMPONENT HISTIDINE KINASE"/>
    <property type="match status" value="1"/>
</dbReference>
<feature type="transmembrane region" description="Helical" evidence="6">
    <location>
        <begin position="151"/>
        <end position="173"/>
    </location>
</feature>